<accession>A0ABN3JN49</accession>
<dbReference type="Pfam" id="PF19631">
    <property type="entry name" value="Trypco2"/>
    <property type="match status" value="1"/>
</dbReference>
<organism evidence="3 4">
    <name type="scientific">Streptomyces glaucus</name>
    <dbReference type="NCBI Taxonomy" id="284029"/>
    <lineage>
        <taxon>Bacteria</taxon>
        <taxon>Bacillati</taxon>
        <taxon>Actinomycetota</taxon>
        <taxon>Actinomycetes</taxon>
        <taxon>Kitasatosporales</taxon>
        <taxon>Streptomycetaceae</taxon>
        <taxon>Streptomyces</taxon>
    </lineage>
</organism>
<gene>
    <name evidence="3" type="ORF">GCM10010421_22550</name>
</gene>
<dbReference type="InterPro" id="IPR045608">
    <property type="entry name" value="Trypco2"/>
</dbReference>
<feature type="domain" description="Trypsin-co-occurring" evidence="2">
    <location>
        <begin position="3"/>
        <end position="80"/>
    </location>
</feature>
<comment type="caution">
    <text evidence="3">The sequence shown here is derived from an EMBL/GenBank/DDBJ whole genome shotgun (WGS) entry which is preliminary data.</text>
</comment>
<name>A0ABN3JN49_9ACTN</name>
<evidence type="ECO:0000256" key="1">
    <source>
        <dbReference type="SAM" id="MobiDB-lite"/>
    </source>
</evidence>
<dbReference type="Proteomes" id="UP001500460">
    <property type="component" value="Unassembled WGS sequence"/>
</dbReference>
<feature type="region of interest" description="Disordered" evidence="1">
    <location>
        <begin position="79"/>
        <end position="101"/>
    </location>
</feature>
<dbReference type="EMBL" id="BAAATK010000011">
    <property type="protein sequence ID" value="GAA2433089.1"/>
    <property type="molecule type" value="Genomic_DNA"/>
</dbReference>
<protein>
    <recommendedName>
        <fullName evidence="2">Trypsin-co-occurring domain-containing protein</fullName>
    </recommendedName>
</protein>
<sequence length="101" mass="11004">MSVELSEVIAELRAELSAAMHAGDGEELRFELGPVELELTLAVSRDAGPSAKVKFWVVEMGADAKFSTQSTQRIRLSLDPRRTSAPDSRMMITGDSLPGER</sequence>
<evidence type="ECO:0000313" key="4">
    <source>
        <dbReference type="Proteomes" id="UP001500460"/>
    </source>
</evidence>
<evidence type="ECO:0000313" key="3">
    <source>
        <dbReference type="EMBL" id="GAA2433089.1"/>
    </source>
</evidence>
<evidence type="ECO:0000259" key="2">
    <source>
        <dbReference type="Pfam" id="PF19631"/>
    </source>
</evidence>
<dbReference type="RefSeq" id="WP_344602226.1">
    <property type="nucleotide sequence ID" value="NZ_BAAATK010000011.1"/>
</dbReference>
<proteinExistence type="predicted"/>
<reference evidence="3 4" key="1">
    <citation type="journal article" date="2019" name="Int. J. Syst. Evol. Microbiol.">
        <title>The Global Catalogue of Microorganisms (GCM) 10K type strain sequencing project: providing services to taxonomists for standard genome sequencing and annotation.</title>
        <authorList>
            <consortium name="The Broad Institute Genomics Platform"/>
            <consortium name="The Broad Institute Genome Sequencing Center for Infectious Disease"/>
            <person name="Wu L."/>
            <person name="Ma J."/>
        </authorList>
    </citation>
    <scope>NUCLEOTIDE SEQUENCE [LARGE SCALE GENOMIC DNA]</scope>
    <source>
        <strain evidence="3 4">JCM 6922</strain>
    </source>
</reference>
<keyword evidence="4" id="KW-1185">Reference proteome</keyword>